<dbReference type="EMBL" id="KB202014">
    <property type="protein sequence ID" value="ESO92867.1"/>
    <property type="molecule type" value="Genomic_DNA"/>
</dbReference>
<accession>V4A835</accession>
<dbReference type="CTD" id="20231811"/>
<keyword evidence="2" id="KW-1133">Transmembrane helix</keyword>
<feature type="transmembrane region" description="Helical" evidence="2">
    <location>
        <begin position="364"/>
        <end position="380"/>
    </location>
</feature>
<dbReference type="HOGENOM" id="CLU_001265_59_2_1"/>
<dbReference type="PANTHER" id="PTHR11360">
    <property type="entry name" value="MONOCARBOXYLATE TRANSPORTER"/>
    <property type="match status" value="1"/>
</dbReference>
<dbReference type="InterPro" id="IPR036259">
    <property type="entry name" value="MFS_trans_sf"/>
</dbReference>
<dbReference type="KEGG" id="lgi:LOTGIDRAFT_119991"/>
<feature type="transmembrane region" description="Helical" evidence="2">
    <location>
        <begin position="386"/>
        <end position="408"/>
    </location>
</feature>
<feature type="transmembrane region" description="Helical" evidence="2">
    <location>
        <begin position="451"/>
        <end position="473"/>
    </location>
</feature>
<dbReference type="Proteomes" id="UP000030746">
    <property type="component" value="Unassembled WGS sequence"/>
</dbReference>
<dbReference type="InterPro" id="IPR020846">
    <property type="entry name" value="MFS_dom"/>
</dbReference>
<gene>
    <name evidence="4" type="ORF">LOTGIDRAFT_119991</name>
</gene>
<dbReference type="PANTHER" id="PTHR11360:SF284">
    <property type="entry name" value="EG:103B4.3 PROTEIN-RELATED"/>
    <property type="match status" value="1"/>
</dbReference>
<comment type="subcellular location">
    <subcellularLocation>
        <location evidence="1">Membrane</location>
        <topology evidence="1">Multi-pass membrane protein</topology>
    </subcellularLocation>
</comment>
<feature type="transmembrane region" description="Helical" evidence="2">
    <location>
        <begin position="52"/>
        <end position="76"/>
    </location>
</feature>
<feature type="transmembrane region" description="Helical" evidence="2">
    <location>
        <begin position="420"/>
        <end position="439"/>
    </location>
</feature>
<proteinExistence type="predicted"/>
<feature type="transmembrane region" description="Helical" evidence="2">
    <location>
        <begin position="295"/>
        <end position="319"/>
    </location>
</feature>
<keyword evidence="2" id="KW-0812">Transmembrane</keyword>
<evidence type="ECO:0000259" key="3">
    <source>
        <dbReference type="PROSITE" id="PS50850"/>
    </source>
</evidence>
<dbReference type="CDD" id="cd17352">
    <property type="entry name" value="MFS_MCT_SLC16"/>
    <property type="match status" value="1"/>
</dbReference>
<dbReference type="GeneID" id="20231811"/>
<feature type="transmembrane region" description="Helical" evidence="2">
    <location>
        <begin position="88"/>
        <end position="119"/>
    </location>
</feature>
<evidence type="ECO:0000256" key="1">
    <source>
        <dbReference type="ARBA" id="ARBA00004141"/>
    </source>
</evidence>
<dbReference type="PROSITE" id="PS50850">
    <property type="entry name" value="MFS"/>
    <property type="match status" value="1"/>
</dbReference>
<keyword evidence="2" id="KW-0472">Membrane</keyword>
<organism evidence="4 5">
    <name type="scientific">Lottia gigantea</name>
    <name type="common">Giant owl limpet</name>
    <dbReference type="NCBI Taxonomy" id="225164"/>
    <lineage>
        <taxon>Eukaryota</taxon>
        <taxon>Metazoa</taxon>
        <taxon>Spiralia</taxon>
        <taxon>Lophotrochozoa</taxon>
        <taxon>Mollusca</taxon>
        <taxon>Gastropoda</taxon>
        <taxon>Patellogastropoda</taxon>
        <taxon>Lottioidea</taxon>
        <taxon>Lottiidae</taxon>
        <taxon>Lottia</taxon>
    </lineage>
</organism>
<evidence type="ECO:0000256" key="2">
    <source>
        <dbReference type="SAM" id="Phobius"/>
    </source>
</evidence>
<dbReference type="InterPro" id="IPR050327">
    <property type="entry name" value="Proton-linked_MCT"/>
</dbReference>
<reference evidence="4 5" key="1">
    <citation type="journal article" date="2013" name="Nature">
        <title>Insights into bilaterian evolution from three spiralian genomes.</title>
        <authorList>
            <person name="Simakov O."/>
            <person name="Marletaz F."/>
            <person name="Cho S.J."/>
            <person name="Edsinger-Gonzales E."/>
            <person name="Havlak P."/>
            <person name="Hellsten U."/>
            <person name="Kuo D.H."/>
            <person name="Larsson T."/>
            <person name="Lv J."/>
            <person name="Arendt D."/>
            <person name="Savage R."/>
            <person name="Osoegawa K."/>
            <person name="de Jong P."/>
            <person name="Grimwood J."/>
            <person name="Chapman J.A."/>
            <person name="Shapiro H."/>
            <person name="Aerts A."/>
            <person name="Otillar R.P."/>
            <person name="Terry A.Y."/>
            <person name="Boore J.L."/>
            <person name="Grigoriev I.V."/>
            <person name="Lindberg D.R."/>
            <person name="Seaver E.C."/>
            <person name="Weisblat D.A."/>
            <person name="Putnam N.H."/>
            <person name="Rokhsar D.S."/>
        </authorList>
    </citation>
    <scope>NUCLEOTIDE SEQUENCE [LARGE SCALE GENOMIC DNA]</scope>
</reference>
<feature type="domain" description="Major facilitator superfamily (MFS) profile" evidence="3">
    <location>
        <begin position="294"/>
        <end position="485"/>
    </location>
</feature>
<feature type="transmembrane region" description="Helical" evidence="2">
    <location>
        <begin position="14"/>
        <end position="40"/>
    </location>
</feature>
<evidence type="ECO:0000313" key="5">
    <source>
        <dbReference type="Proteomes" id="UP000030746"/>
    </source>
</evidence>
<dbReference type="OrthoDB" id="2213137at2759"/>
<dbReference type="GO" id="GO:0008028">
    <property type="term" value="F:monocarboxylic acid transmembrane transporter activity"/>
    <property type="evidence" value="ECO:0007669"/>
    <property type="project" value="TreeGrafter"/>
</dbReference>
<dbReference type="AlphaFoldDB" id="V4A835"/>
<evidence type="ECO:0000313" key="4">
    <source>
        <dbReference type="EMBL" id="ESO92867.1"/>
    </source>
</evidence>
<dbReference type="SUPFAM" id="SSF103473">
    <property type="entry name" value="MFS general substrate transporter"/>
    <property type="match status" value="1"/>
</dbReference>
<feature type="transmembrane region" description="Helical" evidence="2">
    <location>
        <begin position="167"/>
        <end position="191"/>
    </location>
</feature>
<dbReference type="OMA" id="FIAPPYG"/>
<feature type="transmembrane region" description="Helical" evidence="2">
    <location>
        <begin position="140"/>
        <end position="161"/>
    </location>
</feature>
<sequence>MKSSNNNLPIDKGWAWVIVIGGFFNTFLMVGIAKSFGLLVEEFIRTFEVSTAMATMVISVSGIVYAFCAPLCIVLGEHFTARRVVMLGGLIALIGISISSLLISMTFVICFMGVGFGIGNSAVYGNSLVMVGQYFRKRRTLANGITVAGASIGQFTLPPLIQFLVDTYSLSGTLLILSAIYFNVTVCGSLFRPTSFYLQKSHNIQKSSTNNVLAEEVQNEVSDPLISNSLNAIKKDVKLRALMASTGSIMLEEEIEIEDSNDINQDEKDNSSRTSSTKCFCQKIFDFSVLVRPIIMFYVIIAFLSFFGYFNFILFLPLHVISKGITKYDKALLISICGVGDLIGRLGSGYFGDLNLIARYKIKAIAVIFVGIVILLFLVADNFTFLAVLSALYGFFGGVYINYIAIVLIDFVGLKIFPKALALVLLLQGSGAAAGQPFLGWIRDVTGSFEVVIIICGVLPIIGGILLLCYPLIKKRDKQTHLDMT</sequence>
<dbReference type="Pfam" id="PF07690">
    <property type="entry name" value="MFS_1"/>
    <property type="match status" value="1"/>
</dbReference>
<feature type="transmembrane region" description="Helical" evidence="2">
    <location>
        <begin position="331"/>
        <end position="352"/>
    </location>
</feature>
<dbReference type="RefSeq" id="XP_009056552.1">
    <property type="nucleotide sequence ID" value="XM_009058304.1"/>
</dbReference>
<dbReference type="Gene3D" id="1.20.1250.20">
    <property type="entry name" value="MFS general substrate transporter like domains"/>
    <property type="match status" value="2"/>
</dbReference>
<name>V4A835_LOTGI</name>
<protein>
    <recommendedName>
        <fullName evidence="3">Major facilitator superfamily (MFS) profile domain-containing protein</fullName>
    </recommendedName>
</protein>
<dbReference type="GO" id="GO:0016020">
    <property type="term" value="C:membrane"/>
    <property type="evidence" value="ECO:0007669"/>
    <property type="project" value="UniProtKB-SubCell"/>
</dbReference>
<dbReference type="InterPro" id="IPR011701">
    <property type="entry name" value="MFS"/>
</dbReference>
<keyword evidence="5" id="KW-1185">Reference proteome</keyword>